<dbReference type="PANTHER" id="PTHR12596:SF2">
    <property type="entry name" value="EXPORTIN-7 ISOFORM X1"/>
    <property type="match status" value="1"/>
</dbReference>
<dbReference type="GO" id="GO:0005643">
    <property type="term" value="C:nuclear pore"/>
    <property type="evidence" value="ECO:0007669"/>
    <property type="project" value="TreeGrafter"/>
</dbReference>
<dbReference type="EMBL" id="HBGH01008932">
    <property type="protein sequence ID" value="CAD9232809.1"/>
    <property type="molecule type" value="Transcribed_RNA"/>
</dbReference>
<dbReference type="InterPro" id="IPR057947">
    <property type="entry name" value="TPR_XPO7/RBP17"/>
</dbReference>
<dbReference type="Gene3D" id="1.25.10.10">
    <property type="entry name" value="Leucine-rich Repeat Variant"/>
    <property type="match status" value="2"/>
</dbReference>
<evidence type="ECO:0000313" key="13">
    <source>
        <dbReference type="EMBL" id="CAD9232812.1"/>
    </source>
</evidence>
<evidence type="ECO:0000256" key="2">
    <source>
        <dbReference type="ARBA" id="ARBA00004496"/>
    </source>
</evidence>
<evidence type="ECO:0000313" key="12">
    <source>
        <dbReference type="EMBL" id="CAD9232811.1"/>
    </source>
</evidence>
<dbReference type="SUPFAM" id="SSF48371">
    <property type="entry name" value="ARM repeat"/>
    <property type="match status" value="1"/>
</dbReference>
<dbReference type="EMBL" id="HBGH01008934">
    <property type="protein sequence ID" value="CAD9232811.1"/>
    <property type="molecule type" value="Transcribed_RNA"/>
</dbReference>
<comment type="subcellular location">
    <subcellularLocation>
        <location evidence="2">Cytoplasm</location>
    </subcellularLocation>
    <subcellularLocation>
        <location evidence="1">Nucleus</location>
    </subcellularLocation>
</comment>
<keyword evidence="7" id="KW-0539">Nucleus</keyword>
<protein>
    <recommendedName>
        <fullName evidence="8">Importin N-terminal domain-containing protein</fullName>
    </recommendedName>
</protein>
<dbReference type="Pfam" id="PF03810">
    <property type="entry name" value="IBN_N"/>
    <property type="match status" value="1"/>
</dbReference>
<evidence type="ECO:0000256" key="1">
    <source>
        <dbReference type="ARBA" id="ARBA00004123"/>
    </source>
</evidence>
<dbReference type="GO" id="GO:0005049">
    <property type="term" value="F:nuclear export signal receptor activity"/>
    <property type="evidence" value="ECO:0007669"/>
    <property type="project" value="InterPro"/>
</dbReference>
<organism evidence="12">
    <name type="scientific">Compsopogon caeruleus</name>
    <dbReference type="NCBI Taxonomy" id="31354"/>
    <lineage>
        <taxon>Eukaryota</taxon>
        <taxon>Rhodophyta</taxon>
        <taxon>Compsopogonophyceae</taxon>
        <taxon>Compsopogonales</taxon>
        <taxon>Compsopogonaceae</taxon>
        <taxon>Compsopogon</taxon>
    </lineage>
</organism>
<feature type="domain" description="Importin N-terminal" evidence="8">
    <location>
        <begin position="42"/>
        <end position="108"/>
    </location>
</feature>
<evidence type="ECO:0000256" key="6">
    <source>
        <dbReference type="ARBA" id="ARBA00022927"/>
    </source>
</evidence>
<proteinExistence type="inferred from homology"/>
<dbReference type="GO" id="GO:0005737">
    <property type="term" value="C:cytoplasm"/>
    <property type="evidence" value="ECO:0007669"/>
    <property type="project" value="UniProtKB-SubCell"/>
</dbReference>
<dbReference type="GO" id="GO:0031267">
    <property type="term" value="F:small GTPase binding"/>
    <property type="evidence" value="ECO:0007669"/>
    <property type="project" value="InterPro"/>
</dbReference>
<reference evidence="12" key="1">
    <citation type="submission" date="2021-01" db="EMBL/GenBank/DDBJ databases">
        <authorList>
            <person name="Corre E."/>
            <person name="Pelletier E."/>
            <person name="Niang G."/>
            <person name="Scheremetjew M."/>
            <person name="Finn R."/>
            <person name="Kale V."/>
            <person name="Holt S."/>
            <person name="Cochrane G."/>
            <person name="Meng A."/>
            <person name="Brown T."/>
            <person name="Cohen L."/>
        </authorList>
    </citation>
    <scope>NUCLEOTIDE SEQUENCE</scope>
    <source>
        <strain evidence="12">SAG 36.94</strain>
    </source>
</reference>
<dbReference type="InterPro" id="IPR044189">
    <property type="entry name" value="XPO4/7-like"/>
</dbReference>
<dbReference type="PANTHER" id="PTHR12596">
    <property type="entry name" value="EXPORTIN 4,7-RELATED"/>
    <property type="match status" value="1"/>
</dbReference>
<sequence>MDSSGSLQGSGSLMNGLGSIENIDALAKDLYESTDPVTRQKAENVLLPLSTAAQYLPQCMWILDNAKSPFSRLLASSSICKIVTHEWRNLSLEERMQIRNYSLKHLAERGQGLGPYVVNELCTVVCRLTKMGWFENSEYKNLIEATRPFLTESEEHCGIGLQLLIRLVSEMNQPISSARRTLTQAQHRKVAISFRDHFLLGVQEIGLNTLVSLFPPPAHSTLRQYSLDLILACLSFDFIGTAVDESSEEHGTIHVPATWREVVEDPKTMNLFLDTYYACCNVDQNQSSRTLEIIVQLSSVRRSLFSSDEERLKFLRMQMSGMVQILRTRMGMDANENYHHFCRWLARLKGNYQLQELVNSDLYGEWIGLVSQFTLQSLTADWNWVGNSLHFLLCLWSRLVSSLPYLKGDALSYLDEHVQKIVETYVTSRLQTLHNRAPDDDDDEDETEFAEHLDSIPVIFRFQYETTCNFLCRLLDPPLQQYKTTLDQGLTSLTSGDVQKLERGIAWLVRVIAASVWGRLNASSSEAQELADGELSSRVFQLMIFIVEADASRQPSGNIALRNFRTRVRLDEAIVEFCQSFRKAYIGEQAVATSKVYTRMAECLRIPDYTVVLDVITRKIGYNLRTYGIHDGESVVSKSLTLLQDLSGGHSSSRLLGKLSTVKEMLRSHGEEHFPFMKGPDSRMGRHRTTFYQTLARILFTGLGGGEYDPESGFPIFMVPIEERLNALAAVPSNDAFVRDMTVKNAVIGILRDLRGVCSAASTRKTYSIFFEWIYEKHTSTILKLCEIYSSVGACEVTTPLLKFYAEFVHNRPMRIIFDSSSPDGILLFRETSKILVSYGTRVLAVIQQAESSGTKLDMYSSLYKGAGVSLSVFSRSLGGNYVNFGVFGLYGDPAFSDAVAICFRLALAIPLSELMAYPKVAKSYYGLIEILCTNHPADVVRLDHAVFSHLIMTLQHGIQSLEVWMSTQCAQALDHLSEYRFKLAAKNTEDNRFVGMHVKQSPEMFPRCLEILFQMILSDECQNQWSLSRLLLSLILTNEDAFLSIKKSFIASQANATDQAMAKEAFDKLMKEVQPNLESKNRDRFTQNVTIFRQAMKSVS</sequence>
<dbReference type="GO" id="GO:0006611">
    <property type="term" value="P:protein export from nucleus"/>
    <property type="evidence" value="ECO:0007669"/>
    <property type="project" value="TreeGrafter"/>
</dbReference>
<evidence type="ECO:0000256" key="7">
    <source>
        <dbReference type="ARBA" id="ARBA00023242"/>
    </source>
</evidence>
<dbReference type="Pfam" id="PF25795">
    <property type="entry name" value="TPR_XPO7"/>
    <property type="match status" value="1"/>
</dbReference>
<dbReference type="AlphaFoldDB" id="A0A6T6CE73"/>
<dbReference type="EMBL" id="HBGH01008933">
    <property type="protein sequence ID" value="CAD9232810.1"/>
    <property type="molecule type" value="Transcribed_RNA"/>
</dbReference>
<keyword evidence="5" id="KW-0963">Cytoplasm</keyword>
<evidence type="ECO:0000256" key="3">
    <source>
        <dbReference type="ARBA" id="ARBA00009466"/>
    </source>
</evidence>
<dbReference type="EMBL" id="HBGH01008935">
    <property type="protein sequence ID" value="CAD9232812.1"/>
    <property type="molecule type" value="Transcribed_RNA"/>
</dbReference>
<dbReference type="InterPro" id="IPR011989">
    <property type="entry name" value="ARM-like"/>
</dbReference>
<gene>
    <name evidence="9" type="ORF">CCAE0312_LOCUS4893</name>
    <name evidence="10" type="ORF">CCAE0312_LOCUS4894</name>
    <name evidence="11" type="ORF">CCAE0312_LOCUS4895</name>
    <name evidence="12" type="ORF">CCAE0312_LOCUS4896</name>
    <name evidence="13" type="ORF">CCAE0312_LOCUS4897</name>
</gene>
<keyword evidence="4" id="KW-0813">Transport</keyword>
<dbReference type="PROSITE" id="PS50166">
    <property type="entry name" value="IMPORTIN_B_NT"/>
    <property type="match status" value="1"/>
</dbReference>
<evidence type="ECO:0000313" key="10">
    <source>
        <dbReference type="EMBL" id="CAD9232809.1"/>
    </source>
</evidence>
<name>A0A6T6CE73_9RHOD</name>
<comment type="similarity">
    <text evidence="3">Belongs to the exportin family.</text>
</comment>
<keyword evidence="6" id="KW-0653">Protein transport</keyword>
<evidence type="ECO:0000313" key="11">
    <source>
        <dbReference type="EMBL" id="CAD9232810.1"/>
    </source>
</evidence>
<evidence type="ECO:0000256" key="4">
    <source>
        <dbReference type="ARBA" id="ARBA00022448"/>
    </source>
</evidence>
<accession>A0A6T6CE73</accession>
<dbReference type="InterPro" id="IPR001494">
    <property type="entry name" value="Importin-beta_N"/>
</dbReference>
<evidence type="ECO:0000313" key="9">
    <source>
        <dbReference type="EMBL" id="CAD9232808.1"/>
    </source>
</evidence>
<evidence type="ECO:0000259" key="8">
    <source>
        <dbReference type="PROSITE" id="PS50166"/>
    </source>
</evidence>
<dbReference type="InterPro" id="IPR016024">
    <property type="entry name" value="ARM-type_fold"/>
</dbReference>
<dbReference type="EMBL" id="HBGH01008931">
    <property type="protein sequence ID" value="CAD9232808.1"/>
    <property type="molecule type" value="Transcribed_RNA"/>
</dbReference>
<evidence type="ECO:0000256" key="5">
    <source>
        <dbReference type="ARBA" id="ARBA00022490"/>
    </source>
</evidence>